<reference evidence="7" key="1">
    <citation type="submission" date="1999-05" db="EMBL/GenBank/DDBJ databases">
        <title>Anthocyanidin 3-O-glucosyltransferase from petunia.</title>
        <authorList>
            <person name="Yamazaki M."/>
            <person name="Saito K."/>
        </authorList>
    </citation>
    <scope>NUCLEOTIDE SEQUENCE</scope>
    <source>
        <tissue evidence="7">Corolla</tissue>
    </source>
</reference>
<dbReference type="InterPro" id="IPR002213">
    <property type="entry name" value="UDP_glucos_trans"/>
</dbReference>
<dbReference type="CDD" id="cd03784">
    <property type="entry name" value="GT1_Gtf-like"/>
    <property type="match status" value="1"/>
</dbReference>
<dbReference type="PANTHER" id="PTHR11926">
    <property type="entry name" value="GLUCOSYL/GLUCURONOSYL TRANSFERASES"/>
    <property type="match status" value="1"/>
</dbReference>
<organism evidence="7">
    <name type="scientific">Petunia hybrida</name>
    <name type="common">Petunia</name>
    <dbReference type="NCBI Taxonomy" id="4102"/>
    <lineage>
        <taxon>Eukaryota</taxon>
        <taxon>Viridiplantae</taxon>
        <taxon>Streptophyta</taxon>
        <taxon>Embryophyta</taxon>
        <taxon>Tracheophyta</taxon>
        <taxon>Spermatophyta</taxon>
        <taxon>Magnoliopsida</taxon>
        <taxon>eudicotyledons</taxon>
        <taxon>Gunneridae</taxon>
        <taxon>Pentapetalae</taxon>
        <taxon>asterids</taxon>
        <taxon>lamiids</taxon>
        <taxon>Solanales</taxon>
        <taxon>Solanaceae</taxon>
        <taxon>Petunioideae</taxon>
        <taxon>Petunia</taxon>
    </lineage>
</organism>
<evidence type="ECO:0000256" key="3">
    <source>
        <dbReference type="ARBA" id="ARBA00022679"/>
    </source>
</evidence>
<dbReference type="InterPro" id="IPR035595">
    <property type="entry name" value="UDP_glycos_trans_CS"/>
</dbReference>
<feature type="chain" id="PRO_5004337073" description="Glycosyltransferase" evidence="6">
    <location>
        <begin position="20"/>
        <end position="448"/>
    </location>
</feature>
<feature type="signal peptide" evidence="6">
    <location>
        <begin position="1"/>
        <end position="19"/>
    </location>
</feature>
<evidence type="ECO:0000256" key="1">
    <source>
        <dbReference type="ARBA" id="ARBA00009995"/>
    </source>
</evidence>
<evidence type="ECO:0000313" key="7">
    <source>
        <dbReference type="EMBL" id="BAA89008.1"/>
    </source>
</evidence>
<dbReference type="PANTHER" id="PTHR11926:SF1494">
    <property type="entry name" value="FLAVONOL 3-O-GLUCOSYLTRANSFERASE UGT76E12-RELATED"/>
    <property type="match status" value="1"/>
</dbReference>
<evidence type="ECO:0000256" key="4">
    <source>
        <dbReference type="RuleBase" id="RU003718"/>
    </source>
</evidence>
<dbReference type="GO" id="GO:0080043">
    <property type="term" value="F:quercetin 3-O-glucosyltransferase activity"/>
    <property type="evidence" value="ECO:0007669"/>
    <property type="project" value="TreeGrafter"/>
</dbReference>
<dbReference type="FunFam" id="3.40.50.2000:FF:000091">
    <property type="entry name" value="Glycosyltransferase"/>
    <property type="match status" value="1"/>
</dbReference>
<dbReference type="EMBL" id="AB027454">
    <property type="protein sequence ID" value="BAA89008.1"/>
    <property type="molecule type" value="mRNA"/>
</dbReference>
<protein>
    <recommendedName>
        <fullName evidence="5">Glycosyltransferase</fullName>
        <ecNumber evidence="5">2.4.1.-</ecNumber>
    </recommendedName>
</protein>
<dbReference type="Gene3D" id="3.40.50.2000">
    <property type="entry name" value="Glycogen Phosphorylase B"/>
    <property type="match status" value="2"/>
</dbReference>
<comment type="similarity">
    <text evidence="1 4">Belongs to the UDP-glycosyltransferase family.</text>
</comment>
<dbReference type="CAZy" id="GT1">
    <property type="family name" value="Glycosyltransferase Family 1"/>
</dbReference>
<dbReference type="PROSITE" id="PS00375">
    <property type="entry name" value="UDPGT"/>
    <property type="match status" value="1"/>
</dbReference>
<accession>Q9SBQ3</accession>
<evidence type="ECO:0000256" key="6">
    <source>
        <dbReference type="SAM" id="SignalP"/>
    </source>
</evidence>
<dbReference type="SUPFAM" id="SSF53756">
    <property type="entry name" value="UDP-Glycosyltransferase/glycogen phosphorylase"/>
    <property type="match status" value="1"/>
</dbReference>
<proteinExistence type="evidence at transcript level"/>
<evidence type="ECO:0000256" key="5">
    <source>
        <dbReference type="RuleBase" id="RU362057"/>
    </source>
</evidence>
<dbReference type="Pfam" id="PF00201">
    <property type="entry name" value="UDPGT"/>
    <property type="match status" value="1"/>
</dbReference>
<gene>
    <name evidence="7" type="primary">PGT8</name>
</gene>
<name>Q9SBQ3_PETHY</name>
<dbReference type="EC" id="2.4.1.-" evidence="5"/>
<sequence length="448" mass="49597">MTTSQLHIALLAFPFGSHAAPLLTLVQKLSPFLPSDTIFSFFNTSQSNTSIFSEGSKPDNIKVYNVWDGVTETNGNKPVGLEAIKLFIQATPTNFEKVMKEAEEETGVKFSCIFSDAFLWFSYKLAEKINVPWIAFWTAASGSLSVHLYTDFIRSNDETSLNIPGFSSTLKISDMPPEVMAENLDLPMPSMLYNMALNLHKAAAVVLNSFEELDPTINKDLKVKLQKVLNIGPLVLQPTSPKKVLDACDERGCIIWLEKQKEESVVYLSFGTVTTLPPNEIVAVAEALEAKKFPFIWSLKDNGIKNLPTGFLERTGQFGKIVSWAPQLEILNHSAVGVFVTHCGWNSILEGISCGVPMICRPFFGDQKLNSRMVESVWQIGLQIEGGSFTKIGTISALDTFFSEEKGKVLRENVKGLKERALEAVKPDGSSSKNFKDLVELVKCHKLT</sequence>
<evidence type="ECO:0000256" key="2">
    <source>
        <dbReference type="ARBA" id="ARBA00022676"/>
    </source>
</evidence>
<keyword evidence="6" id="KW-0732">Signal</keyword>
<keyword evidence="2 4" id="KW-0328">Glycosyltransferase</keyword>
<keyword evidence="3 4" id="KW-0808">Transferase</keyword>
<dbReference type="AlphaFoldDB" id="Q9SBQ3"/>
<dbReference type="GO" id="GO:0080044">
    <property type="term" value="F:quercetin 7-O-glucosyltransferase activity"/>
    <property type="evidence" value="ECO:0007669"/>
    <property type="project" value="TreeGrafter"/>
</dbReference>